<dbReference type="Pfam" id="PF15362">
    <property type="entry name" value="Enamelin"/>
    <property type="match status" value="1"/>
</dbReference>
<feature type="region of interest" description="Disordered" evidence="1">
    <location>
        <begin position="116"/>
        <end position="249"/>
    </location>
</feature>
<dbReference type="Ensembl" id="ENSVKKT00000002791.1">
    <property type="protein sequence ID" value="ENSVKKP00000002716.1"/>
    <property type="gene ID" value="ENSVKKG00000002146.1"/>
</dbReference>
<dbReference type="AlphaFoldDB" id="A0A8D2IUB9"/>
<feature type="compositionally biased region" description="Low complexity" evidence="1">
    <location>
        <begin position="51"/>
        <end position="69"/>
    </location>
</feature>
<dbReference type="InterPro" id="IPR015673">
    <property type="entry name" value="Enamelin"/>
</dbReference>
<dbReference type="GO" id="GO:0036305">
    <property type="term" value="P:ameloblast differentiation"/>
    <property type="evidence" value="ECO:0007669"/>
    <property type="project" value="TreeGrafter"/>
</dbReference>
<dbReference type="GO" id="GO:0030345">
    <property type="term" value="F:structural constituent of tooth enamel"/>
    <property type="evidence" value="ECO:0007669"/>
    <property type="project" value="TreeGrafter"/>
</dbReference>
<dbReference type="PANTHER" id="PTHR16784">
    <property type="entry name" value="ENAMELIN"/>
    <property type="match status" value="1"/>
</dbReference>
<dbReference type="PANTHER" id="PTHR16784:SF2">
    <property type="entry name" value="ENAMELIN"/>
    <property type="match status" value="1"/>
</dbReference>
<proteinExistence type="predicted"/>
<accession>A0A8D2IUB9</accession>
<name>A0A8D2IUB9_VARKO</name>
<feature type="region of interest" description="Disordered" evidence="1">
    <location>
        <begin position="474"/>
        <end position="501"/>
    </location>
</feature>
<feature type="compositionally biased region" description="Polar residues" evidence="1">
    <location>
        <begin position="860"/>
        <end position="875"/>
    </location>
</feature>
<feature type="compositionally biased region" description="Polar residues" evidence="1">
    <location>
        <begin position="171"/>
        <end position="209"/>
    </location>
</feature>
<dbReference type="GO" id="GO:0070175">
    <property type="term" value="P:positive regulation of enamel mineralization"/>
    <property type="evidence" value="ECO:0007669"/>
    <property type="project" value="TreeGrafter"/>
</dbReference>
<feature type="region of interest" description="Disordered" evidence="1">
    <location>
        <begin position="35"/>
        <end position="92"/>
    </location>
</feature>
<evidence type="ECO:0000256" key="1">
    <source>
        <dbReference type="SAM" id="MobiDB-lite"/>
    </source>
</evidence>
<dbReference type="OMA" id="WNSWDHR"/>
<keyword evidence="3" id="KW-1185">Reference proteome</keyword>
<reference evidence="2" key="1">
    <citation type="submission" date="2025-08" db="UniProtKB">
        <authorList>
            <consortium name="Ensembl"/>
        </authorList>
    </citation>
    <scope>IDENTIFICATION</scope>
</reference>
<feature type="compositionally biased region" description="Polar residues" evidence="1">
    <location>
        <begin position="383"/>
        <end position="395"/>
    </location>
</feature>
<evidence type="ECO:0008006" key="4">
    <source>
        <dbReference type="Google" id="ProtNLM"/>
    </source>
</evidence>
<sequence>MPFGRPPVSNEEGTPYFGYGYHGMGGRPPYYSEEMFEQDFEKPKEKEAPKTTEPATNSTISDTNSTISNQASQGGNATISGLSSISNAANSSGLQSKLISGNEVLTLSPTVLMPGGNAAAQNGMDQPSYRPKSPNVNGIQSFPSGSQPSTGQGSQIYQPLPDMGDTRPNAFISQRNPSVQTENPTYSLGYGENSNHRGNLQNTNPNHLSENIRVIPYGQQEQPRYSERNPLGQRERGTFPSSNPLGRWNKESIYRDNSLNRSPPEGHSLDPQFNKLEQVENVYNVRENVDSFQPSKMHQSNTLSHQGVLSATRRTPLETGTHQYAQKEQSFNHPYHEREQFPLSQNHLWKNREDSWAFQEAPPKYNSMYSSGSSDHRGHASYVENNSYGQRTHSTFPRAWEDGTDPPTIGPPVQRESLPYSPAFTQQEHEPYSEQNLWNRENHMFDLDGQYRNRPPYNPPQPPTYPKYSVENPFYDRGNLPYKENNQWTPEEQSPVQGAEQLRHTENSPYHINNVLGHSERNLQNQRSSSAVQSTSLLQGRPQYAERKPVVPQMVRPSSQKDVPPYFNTYSSDIRRNPAFMEDTRRRFYPDTLRYADDYPTEQRTVSHPPANHLCCASNSPGTRENVLAPLRSAAPSFRLASWEHKGSPAYPEGGHPQNAGQASYLTGKMLPNQREHLGEFREEAAGLQKSPPCCNPQLRQENPQLTSYEPWLPQPRNAPCCGSSIRGDGHNVLGRSVGANPSKREPEKGASTFLPETFAQPQGIRGEALVSDTDRKGHREAQGPERIPCFASWLKQYLSSTGAPLDDQQHVLVYEEDPGPTGRPDILLLEPQPISSTNPSHDIEDNWLKFSSPGEELVQQPTESTPDCSLLQNK</sequence>
<dbReference type="GO" id="GO:0031012">
    <property type="term" value="C:extracellular matrix"/>
    <property type="evidence" value="ECO:0007669"/>
    <property type="project" value="TreeGrafter"/>
</dbReference>
<feature type="region of interest" description="Disordered" evidence="1">
    <location>
        <begin position="368"/>
        <end position="406"/>
    </location>
</feature>
<organism evidence="2 3">
    <name type="scientific">Varanus komodoensis</name>
    <name type="common">Komodo dragon</name>
    <dbReference type="NCBI Taxonomy" id="61221"/>
    <lineage>
        <taxon>Eukaryota</taxon>
        <taxon>Metazoa</taxon>
        <taxon>Chordata</taxon>
        <taxon>Craniata</taxon>
        <taxon>Vertebrata</taxon>
        <taxon>Euteleostomi</taxon>
        <taxon>Lepidosauria</taxon>
        <taxon>Squamata</taxon>
        <taxon>Bifurcata</taxon>
        <taxon>Unidentata</taxon>
        <taxon>Episquamata</taxon>
        <taxon>Toxicofera</taxon>
        <taxon>Anguimorpha</taxon>
        <taxon>Paleoanguimorpha</taxon>
        <taxon>Varanoidea</taxon>
        <taxon>Varanidae</taxon>
        <taxon>Varanus</taxon>
    </lineage>
</organism>
<protein>
    <recommendedName>
        <fullName evidence="4">Enamelin</fullName>
    </recommendedName>
</protein>
<feature type="compositionally biased region" description="Polar residues" evidence="1">
    <location>
        <begin position="70"/>
        <end position="92"/>
    </location>
</feature>
<evidence type="ECO:0000313" key="3">
    <source>
        <dbReference type="Proteomes" id="UP000694545"/>
    </source>
</evidence>
<feature type="region of interest" description="Disordered" evidence="1">
    <location>
        <begin position="852"/>
        <end position="875"/>
    </location>
</feature>
<reference evidence="2" key="2">
    <citation type="submission" date="2025-09" db="UniProtKB">
        <authorList>
            <consortium name="Ensembl"/>
        </authorList>
    </citation>
    <scope>IDENTIFICATION</scope>
</reference>
<feature type="region of interest" description="Disordered" evidence="1">
    <location>
        <begin position="523"/>
        <end position="570"/>
    </location>
</feature>
<dbReference type="GO" id="GO:0097186">
    <property type="term" value="P:amelogenesis"/>
    <property type="evidence" value="ECO:0007669"/>
    <property type="project" value="TreeGrafter"/>
</dbReference>
<dbReference type="Proteomes" id="UP000694545">
    <property type="component" value="Unplaced"/>
</dbReference>
<feature type="compositionally biased region" description="Polar residues" evidence="1">
    <location>
        <begin position="484"/>
        <end position="496"/>
    </location>
</feature>
<feature type="compositionally biased region" description="Basic and acidic residues" evidence="1">
    <location>
        <begin position="39"/>
        <end position="50"/>
    </location>
</feature>
<feature type="compositionally biased region" description="Polar residues" evidence="1">
    <location>
        <begin position="523"/>
        <end position="538"/>
    </location>
</feature>
<evidence type="ECO:0000313" key="2">
    <source>
        <dbReference type="Ensembl" id="ENSVKKP00000002716.1"/>
    </source>
</evidence>
<feature type="compositionally biased region" description="Low complexity" evidence="1">
    <location>
        <begin position="140"/>
        <end position="155"/>
    </location>
</feature>